<feature type="domain" description="HTH cro/C1-type" evidence="2">
    <location>
        <begin position="7"/>
        <end position="61"/>
    </location>
</feature>
<protein>
    <submittedName>
        <fullName evidence="3">Helix-turn-helix transcriptional regulator</fullName>
    </submittedName>
</protein>
<dbReference type="InterPro" id="IPR010982">
    <property type="entry name" value="Lambda_DNA-bd_dom_sf"/>
</dbReference>
<dbReference type="PANTHER" id="PTHR46558">
    <property type="entry name" value="TRACRIPTIONAL REGULATORY PROTEIN-RELATED-RELATED"/>
    <property type="match status" value="1"/>
</dbReference>
<dbReference type="SMART" id="SM00530">
    <property type="entry name" value="HTH_XRE"/>
    <property type="match status" value="1"/>
</dbReference>
<dbReference type="PROSITE" id="PS50943">
    <property type="entry name" value="HTH_CROC1"/>
    <property type="match status" value="1"/>
</dbReference>
<dbReference type="InterPro" id="IPR001387">
    <property type="entry name" value="Cro/C1-type_HTH"/>
</dbReference>
<proteinExistence type="predicted"/>
<dbReference type="SUPFAM" id="SSF47413">
    <property type="entry name" value="lambda repressor-like DNA-binding domains"/>
    <property type="match status" value="1"/>
</dbReference>
<evidence type="ECO:0000259" key="2">
    <source>
        <dbReference type="PROSITE" id="PS50943"/>
    </source>
</evidence>
<evidence type="ECO:0000313" key="4">
    <source>
        <dbReference type="Proteomes" id="UP000634672"/>
    </source>
</evidence>
<dbReference type="Gene3D" id="1.10.260.40">
    <property type="entry name" value="lambda repressor-like DNA-binding domains"/>
    <property type="match status" value="1"/>
</dbReference>
<evidence type="ECO:0000256" key="1">
    <source>
        <dbReference type="ARBA" id="ARBA00023125"/>
    </source>
</evidence>
<keyword evidence="1" id="KW-0238">DNA-binding</keyword>
<dbReference type="Pfam" id="PF01381">
    <property type="entry name" value="HTH_3"/>
    <property type="match status" value="1"/>
</dbReference>
<evidence type="ECO:0000313" key="3">
    <source>
        <dbReference type="EMBL" id="MBC5711859.1"/>
    </source>
</evidence>
<gene>
    <name evidence="3" type="ORF">H8S75_28430</name>
</gene>
<sequence>MMVGKRIRRQRIIMGLTQEEVAEKIERSYKYYQDIERGTCGMSINTILSIAECLHISIDYLIFGNNEKIFPTFNGEEEQQALIDALSKCSIHKKKYALELIKIFLKACDEQ</sequence>
<dbReference type="EMBL" id="JACOPB010000022">
    <property type="protein sequence ID" value="MBC5711859.1"/>
    <property type="molecule type" value="Genomic_DNA"/>
</dbReference>
<keyword evidence="4" id="KW-1185">Reference proteome</keyword>
<dbReference type="Proteomes" id="UP000634672">
    <property type="component" value="Unassembled WGS sequence"/>
</dbReference>
<accession>A0ABR7HF80</accession>
<organism evidence="3 4">
    <name type="scientific">Hungatella hominis</name>
    <dbReference type="NCBI Taxonomy" id="2763050"/>
    <lineage>
        <taxon>Bacteria</taxon>
        <taxon>Bacillati</taxon>
        <taxon>Bacillota</taxon>
        <taxon>Clostridia</taxon>
        <taxon>Lachnospirales</taxon>
        <taxon>Lachnospiraceae</taxon>
        <taxon>Hungatella</taxon>
    </lineage>
</organism>
<comment type="caution">
    <text evidence="3">The sequence shown here is derived from an EMBL/GenBank/DDBJ whole genome shotgun (WGS) entry which is preliminary data.</text>
</comment>
<dbReference type="CDD" id="cd00093">
    <property type="entry name" value="HTH_XRE"/>
    <property type="match status" value="1"/>
</dbReference>
<reference evidence="3 4" key="1">
    <citation type="submission" date="2020-08" db="EMBL/GenBank/DDBJ databases">
        <title>Genome public.</title>
        <authorList>
            <person name="Liu C."/>
            <person name="Sun Q."/>
        </authorList>
    </citation>
    <scope>NUCLEOTIDE SEQUENCE [LARGE SCALE GENOMIC DNA]</scope>
    <source>
        <strain evidence="3 4">NSJ-66</strain>
    </source>
</reference>
<dbReference type="PANTHER" id="PTHR46558:SF11">
    <property type="entry name" value="HTH-TYPE TRANSCRIPTIONAL REGULATOR XRE"/>
    <property type="match status" value="1"/>
</dbReference>
<name>A0ABR7HF80_9FIRM</name>